<dbReference type="InterPro" id="IPR036390">
    <property type="entry name" value="WH_DNA-bd_sf"/>
</dbReference>
<feature type="region of interest" description="Disordered" evidence="1">
    <location>
        <begin position="107"/>
        <end position="131"/>
    </location>
</feature>
<feature type="compositionally biased region" description="Low complexity" evidence="1">
    <location>
        <begin position="118"/>
        <end position="131"/>
    </location>
</feature>
<evidence type="ECO:0000313" key="3">
    <source>
        <dbReference type="Proteomes" id="UP000297890"/>
    </source>
</evidence>
<keyword evidence="3" id="KW-1185">Reference proteome</keyword>
<dbReference type="AlphaFoldDB" id="A0A4Z0F6L0"/>
<dbReference type="SUPFAM" id="SSF46785">
    <property type="entry name" value="Winged helix' DNA-binding domain"/>
    <property type="match status" value="1"/>
</dbReference>
<proteinExistence type="predicted"/>
<dbReference type="OrthoDB" id="8537236at2"/>
<dbReference type="Gene3D" id="1.10.10.10">
    <property type="entry name" value="Winged helix-like DNA-binding domain superfamily/Winged helix DNA-binding domain"/>
    <property type="match status" value="1"/>
</dbReference>
<organism evidence="2 3">
    <name type="scientific">Candidatus Macondimonas diazotrophica</name>
    <dbReference type="NCBI Taxonomy" id="2305248"/>
    <lineage>
        <taxon>Bacteria</taxon>
        <taxon>Pseudomonadati</taxon>
        <taxon>Pseudomonadota</taxon>
        <taxon>Gammaproteobacteria</taxon>
        <taxon>Chromatiales</taxon>
        <taxon>Ectothiorhodospiraceae</taxon>
        <taxon>Candidatus Macondimonas</taxon>
    </lineage>
</organism>
<dbReference type="EMBL" id="SRIO01000029">
    <property type="protein sequence ID" value="TFZ81307.1"/>
    <property type="molecule type" value="Genomic_DNA"/>
</dbReference>
<name>A0A4Z0F6L0_9GAMM</name>
<dbReference type="NCBIfam" id="TIGR04176">
    <property type="entry name" value="MarR_EPS"/>
    <property type="match status" value="1"/>
</dbReference>
<evidence type="ECO:0000256" key="1">
    <source>
        <dbReference type="SAM" id="MobiDB-lite"/>
    </source>
</evidence>
<reference evidence="2 3" key="1">
    <citation type="journal article" date="2019" name="ISME J.">
        <title>Candidatus Macondimonas diazotrophica, a novel gammaproteobacterial genus dominating crude-oil-contaminated coastal sediments.</title>
        <authorList>
            <person name="Karthikeyan S."/>
            <person name="Konstantinidis K."/>
        </authorList>
    </citation>
    <scope>NUCLEOTIDE SEQUENCE [LARGE SCALE GENOMIC DNA]</scope>
    <source>
        <strain evidence="2 3">KTK01</strain>
    </source>
</reference>
<dbReference type="Pfam" id="PF13412">
    <property type="entry name" value="HTH_24"/>
    <property type="match status" value="1"/>
</dbReference>
<dbReference type="Proteomes" id="UP000297890">
    <property type="component" value="Unassembled WGS sequence"/>
</dbReference>
<comment type="caution">
    <text evidence="2">The sequence shown here is derived from an EMBL/GenBank/DDBJ whole genome shotgun (WGS) entry which is preliminary data.</text>
</comment>
<dbReference type="RefSeq" id="WP_135282853.1">
    <property type="nucleotide sequence ID" value="NZ_SRIO01000029.1"/>
</dbReference>
<gene>
    <name evidence="2" type="ORF">E4680_13010</name>
</gene>
<dbReference type="InterPro" id="IPR026433">
    <property type="entry name" value="MarR_EPS"/>
</dbReference>
<evidence type="ECO:0000313" key="2">
    <source>
        <dbReference type="EMBL" id="TFZ81307.1"/>
    </source>
</evidence>
<sequence length="131" mass="14823">MTSEEVRYRLMQRLAQNPAVTQRELALEMGVSVGKINYCLRALIEKGHVKLGNFRRNPDKRHYTYLLTPAGVEAKAWATVHFLRRKRAEYETIQAEIRALQDELAALGIAPEPEQPKPATDPATATPRESP</sequence>
<dbReference type="InterPro" id="IPR036388">
    <property type="entry name" value="WH-like_DNA-bd_sf"/>
</dbReference>
<protein>
    <submittedName>
        <fullName evidence="2">MarR family EPS-associated transcriptional regulator</fullName>
    </submittedName>
</protein>
<accession>A0A4Z0F6L0</accession>